<feature type="region of interest" description="Disordered" evidence="1">
    <location>
        <begin position="160"/>
        <end position="179"/>
    </location>
</feature>
<reference evidence="2 3" key="1">
    <citation type="submission" date="2019-07" db="EMBL/GenBank/DDBJ databases">
        <title>Ln-dependent methylotrophs.</title>
        <authorList>
            <person name="Tani A."/>
        </authorList>
    </citation>
    <scope>NUCLEOTIDE SEQUENCE [LARGE SCALE GENOMIC DNA]</scope>
    <source>
        <strain evidence="2 3">SM89A</strain>
    </source>
</reference>
<proteinExistence type="predicted"/>
<evidence type="ECO:0000313" key="3">
    <source>
        <dbReference type="Proteomes" id="UP000316781"/>
    </source>
</evidence>
<dbReference type="EMBL" id="VJMF01000078">
    <property type="protein sequence ID" value="TRL29000.1"/>
    <property type="molecule type" value="Genomic_DNA"/>
</dbReference>
<comment type="caution">
    <text evidence="2">The sequence shown here is derived from an EMBL/GenBank/DDBJ whole genome shotgun (WGS) entry which is preliminary data.</text>
</comment>
<sequence length="179" mass="19824">MADYLTPTVVQQRIPDKDITPFERLMLVNMFSVEQHDEELYFFSEDGPSTFLTVERAELEAALDASRDRPSSVAEEIGAQLTKIPIDEALVELDLSAVSWEFIFQDIVRRSDTLSYLTVVSSFTCTKMRSDGFGGMAVLITKDTVVGKSTHDILGELVSEAGLDGPSRDAPATQENCHE</sequence>
<name>A0A549SH91_METSR</name>
<evidence type="ECO:0000313" key="2">
    <source>
        <dbReference type="EMBL" id="TRL29000.1"/>
    </source>
</evidence>
<gene>
    <name evidence="2" type="ORF">FM996_18175</name>
</gene>
<dbReference type="Proteomes" id="UP000316781">
    <property type="component" value="Unassembled WGS sequence"/>
</dbReference>
<evidence type="ECO:0000256" key="1">
    <source>
        <dbReference type="SAM" id="MobiDB-lite"/>
    </source>
</evidence>
<dbReference type="RefSeq" id="WP_142864196.1">
    <property type="nucleotide sequence ID" value="NZ_VJMF01000078.1"/>
</dbReference>
<accession>A0A549SH91</accession>
<organism evidence="2 3">
    <name type="scientific">Methylosinus sporium</name>
    <dbReference type="NCBI Taxonomy" id="428"/>
    <lineage>
        <taxon>Bacteria</taxon>
        <taxon>Pseudomonadati</taxon>
        <taxon>Pseudomonadota</taxon>
        <taxon>Alphaproteobacteria</taxon>
        <taxon>Hyphomicrobiales</taxon>
        <taxon>Methylocystaceae</taxon>
        <taxon>Methylosinus</taxon>
    </lineage>
</organism>
<protein>
    <submittedName>
        <fullName evidence="2">Uncharacterized protein</fullName>
    </submittedName>
</protein>
<dbReference type="AlphaFoldDB" id="A0A549SH91"/>